<feature type="active site" evidence="3">
    <location>
        <position position="80"/>
    </location>
</feature>
<dbReference type="OrthoDB" id="291007at2759"/>
<keyword evidence="3 4" id="KW-0862">Zinc</keyword>
<dbReference type="GO" id="GO:0006508">
    <property type="term" value="P:proteolysis"/>
    <property type="evidence" value="ECO:0007669"/>
    <property type="project" value="UniProtKB-KW"/>
</dbReference>
<evidence type="ECO:0000256" key="3">
    <source>
        <dbReference type="PROSITE-ProRule" id="PRU01211"/>
    </source>
</evidence>
<reference evidence="6" key="1">
    <citation type="submission" date="2020-11" db="EMBL/GenBank/DDBJ databases">
        <authorList>
            <person name="Tran Van P."/>
        </authorList>
    </citation>
    <scope>NUCLEOTIDE SEQUENCE</scope>
</reference>
<keyword evidence="3 4" id="KW-0482">Metalloprotease</keyword>
<dbReference type="SUPFAM" id="SSF55486">
    <property type="entry name" value="Metalloproteases ('zincins'), catalytic domain"/>
    <property type="match status" value="1"/>
</dbReference>
<dbReference type="EMBL" id="OC863346">
    <property type="protein sequence ID" value="CAD7630934.1"/>
    <property type="molecule type" value="Genomic_DNA"/>
</dbReference>
<comment type="subunit">
    <text evidence="1">Monomer.</text>
</comment>
<dbReference type="PROSITE" id="PS51864">
    <property type="entry name" value="ASTACIN"/>
    <property type="match status" value="1"/>
</dbReference>
<dbReference type="InterPro" id="IPR006026">
    <property type="entry name" value="Peptidase_Metallo"/>
</dbReference>
<dbReference type="PANTHER" id="PTHR10127:SF883">
    <property type="entry name" value="ZINC METALLOPROTEINASE NAS-8"/>
    <property type="match status" value="1"/>
</dbReference>
<keyword evidence="7" id="KW-1185">Reference proteome</keyword>
<feature type="binding site" evidence="3">
    <location>
        <position position="79"/>
    </location>
    <ligand>
        <name>Zn(2+)</name>
        <dbReference type="ChEBI" id="CHEBI:29105"/>
        <note>catalytic</note>
    </ligand>
</feature>
<evidence type="ECO:0000256" key="4">
    <source>
        <dbReference type="RuleBase" id="RU361183"/>
    </source>
</evidence>
<gene>
    <name evidence="6" type="ORF">OSB1V03_LOCUS11345</name>
</gene>
<accession>A0A7R9KXC5</accession>
<organism evidence="6">
    <name type="scientific">Medioppia subpectinata</name>
    <dbReference type="NCBI Taxonomy" id="1979941"/>
    <lineage>
        <taxon>Eukaryota</taxon>
        <taxon>Metazoa</taxon>
        <taxon>Ecdysozoa</taxon>
        <taxon>Arthropoda</taxon>
        <taxon>Chelicerata</taxon>
        <taxon>Arachnida</taxon>
        <taxon>Acari</taxon>
        <taxon>Acariformes</taxon>
        <taxon>Sarcoptiformes</taxon>
        <taxon>Oribatida</taxon>
        <taxon>Brachypylina</taxon>
        <taxon>Oppioidea</taxon>
        <taxon>Oppiidae</taxon>
        <taxon>Medioppia</taxon>
    </lineage>
</organism>
<dbReference type="AlphaFoldDB" id="A0A7R9KXC5"/>
<comment type="caution">
    <text evidence="3">Lacks conserved residue(s) required for the propagation of feature annotation.</text>
</comment>
<feature type="binding site" evidence="3">
    <location>
        <position position="83"/>
    </location>
    <ligand>
        <name>Zn(2+)</name>
        <dbReference type="ChEBI" id="CHEBI:29105"/>
        <note>catalytic</note>
    </ligand>
</feature>
<dbReference type="Proteomes" id="UP000759131">
    <property type="component" value="Unassembled WGS sequence"/>
</dbReference>
<comment type="function">
    <text evidence="2">Zinc metalloprotease. Provoques deadhesion of endothelial cells from cell cultures, and also degradation of fibronectin, fibrinogen and gelatin in vitro. Its role in the venom is not fully understood but it might act as a spreading factor that facilitates diffusion of other venom toxins. Alternatively, it might be involved in the proteolytic processing of other venom toxins or it might play a role in extra-oral digestion of prey.</text>
</comment>
<dbReference type="EMBL" id="CAJPIZ010008771">
    <property type="protein sequence ID" value="CAG2111364.1"/>
    <property type="molecule type" value="Genomic_DNA"/>
</dbReference>
<evidence type="ECO:0000256" key="2">
    <source>
        <dbReference type="ARBA" id="ARBA00025529"/>
    </source>
</evidence>
<dbReference type="EC" id="3.4.24.-" evidence="4"/>
<proteinExistence type="predicted"/>
<evidence type="ECO:0000256" key="1">
    <source>
        <dbReference type="ARBA" id="ARBA00011245"/>
    </source>
</evidence>
<evidence type="ECO:0000313" key="6">
    <source>
        <dbReference type="EMBL" id="CAD7630934.1"/>
    </source>
</evidence>
<name>A0A7R9KXC5_9ACAR</name>
<dbReference type="InterPro" id="IPR034035">
    <property type="entry name" value="Astacin-like_dom"/>
</dbReference>
<dbReference type="PANTHER" id="PTHR10127">
    <property type="entry name" value="DISCOIDIN, CUB, EGF, LAMININ , AND ZINC METALLOPROTEASE DOMAIN CONTAINING"/>
    <property type="match status" value="1"/>
</dbReference>
<keyword evidence="3 4" id="KW-0378">Hydrolase</keyword>
<dbReference type="SMART" id="SM00235">
    <property type="entry name" value="ZnMc"/>
    <property type="match status" value="1"/>
</dbReference>
<evidence type="ECO:0000259" key="5">
    <source>
        <dbReference type="PROSITE" id="PS51864"/>
    </source>
</evidence>
<feature type="domain" description="Peptidase M12A" evidence="5">
    <location>
        <begin position="1"/>
        <end position="185"/>
    </location>
</feature>
<dbReference type="GO" id="GO:0008270">
    <property type="term" value="F:zinc ion binding"/>
    <property type="evidence" value="ECO:0007669"/>
    <property type="project" value="UniProtKB-UniRule"/>
</dbReference>
<comment type="cofactor">
    <cofactor evidence="3 4">
        <name>Zn(2+)</name>
        <dbReference type="ChEBI" id="CHEBI:29105"/>
    </cofactor>
    <text evidence="3 4">Binds 1 zinc ion per subunit.</text>
</comment>
<sequence length="185" mass="21205">MGYIPYVIGSDLADKKSVILEAMNRYHQNTCIRFMERTTEYDYIYLAKVDGCSSYVGRIGGKQLLSLSDGCHNVGTIVHELGHVVGFYHEHQRSDRDQYLEIYTQNIRINYEGQFTKLGPNDNRLIVPFDFNSIMLYGPLAFSKDSISKTMGPKAQYSSERMVEVNEKYGLSKLDITAIQKLYQC</sequence>
<keyword evidence="3 4" id="KW-0479">Metal-binding</keyword>
<dbReference type="InterPro" id="IPR024079">
    <property type="entry name" value="MetalloPept_cat_dom_sf"/>
</dbReference>
<dbReference type="InterPro" id="IPR001506">
    <property type="entry name" value="Peptidase_M12A"/>
</dbReference>
<dbReference type="Pfam" id="PF01400">
    <property type="entry name" value="Astacin"/>
    <property type="match status" value="1"/>
</dbReference>
<evidence type="ECO:0000313" key="7">
    <source>
        <dbReference type="Proteomes" id="UP000759131"/>
    </source>
</evidence>
<dbReference type="GO" id="GO:0004222">
    <property type="term" value="F:metalloendopeptidase activity"/>
    <property type="evidence" value="ECO:0007669"/>
    <property type="project" value="UniProtKB-UniRule"/>
</dbReference>
<dbReference type="CDD" id="cd04280">
    <property type="entry name" value="ZnMc_astacin_like"/>
    <property type="match status" value="1"/>
</dbReference>
<keyword evidence="3 4" id="KW-0645">Protease</keyword>
<dbReference type="PRINTS" id="PR00480">
    <property type="entry name" value="ASTACIN"/>
</dbReference>
<dbReference type="Gene3D" id="3.40.390.10">
    <property type="entry name" value="Collagenase (Catalytic Domain)"/>
    <property type="match status" value="1"/>
</dbReference>
<protein>
    <recommendedName>
        <fullName evidence="4">Metalloendopeptidase</fullName>
        <ecNumber evidence="4">3.4.24.-</ecNumber>
    </recommendedName>
</protein>
<feature type="binding site" evidence="3">
    <location>
        <position position="89"/>
    </location>
    <ligand>
        <name>Zn(2+)</name>
        <dbReference type="ChEBI" id="CHEBI:29105"/>
        <note>catalytic</note>
    </ligand>
</feature>